<proteinExistence type="predicted"/>
<evidence type="ECO:0000313" key="1">
    <source>
        <dbReference type="EMBL" id="KAH7928720.1"/>
    </source>
</evidence>
<protein>
    <submittedName>
        <fullName evidence="1">Uncharacterized protein</fullName>
    </submittedName>
</protein>
<sequence length="305" mass="33950">MGPSRTKPSAGNSSGEAIPYHGAKQQKSKRHRPYTKQSHQPEDDTLPGVQKLKASLRQTRRLLAKENLGADVRVETERRLKALEADLARAEEAKKERTFAVRYHKVKFFERQKVSRKINQAKRGLSSAEGKEKKKLERTLRELRIDLNYILHFPKSKKYISLFPPEARKVEANSSDPGPSTSNTKLDDNDQRNQLRAWIREQMDGGELSGEPEIELGKTDGGVTANATKATSREKKAKTKSMDGADVSGKKKNTSTTAKKPEKPMDVAGDEFFGNDSDGESGGEARDDQVSDDPGDELVSDDDEL</sequence>
<gene>
    <name evidence="1" type="ORF">BV22DRAFT_1030482</name>
</gene>
<reference evidence="1" key="1">
    <citation type="journal article" date="2021" name="New Phytol.">
        <title>Evolutionary innovations through gain and loss of genes in the ectomycorrhizal Boletales.</title>
        <authorList>
            <person name="Wu G."/>
            <person name="Miyauchi S."/>
            <person name="Morin E."/>
            <person name="Kuo A."/>
            <person name="Drula E."/>
            <person name="Varga T."/>
            <person name="Kohler A."/>
            <person name="Feng B."/>
            <person name="Cao Y."/>
            <person name="Lipzen A."/>
            <person name="Daum C."/>
            <person name="Hundley H."/>
            <person name="Pangilinan J."/>
            <person name="Johnson J."/>
            <person name="Barry K."/>
            <person name="LaButti K."/>
            <person name="Ng V."/>
            <person name="Ahrendt S."/>
            <person name="Min B."/>
            <person name="Choi I.G."/>
            <person name="Park H."/>
            <person name="Plett J.M."/>
            <person name="Magnuson J."/>
            <person name="Spatafora J.W."/>
            <person name="Nagy L.G."/>
            <person name="Henrissat B."/>
            <person name="Grigoriev I.V."/>
            <person name="Yang Z.L."/>
            <person name="Xu J."/>
            <person name="Martin F.M."/>
        </authorList>
    </citation>
    <scope>NUCLEOTIDE SEQUENCE</scope>
    <source>
        <strain evidence="1">KUC20120723A-06</strain>
    </source>
</reference>
<organism evidence="1 2">
    <name type="scientific">Leucogyrophana mollusca</name>
    <dbReference type="NCBI Taxonomy" id="85980"/>
    <lineage>
        <taxon>Eukaryota</taxon>
        <taxon>Fungi</taxon>
        <taxon>Dikarya</taxon>
        <taxon>Basidiomycota</taxon>
        <taxon>Agaricomycotina</taxon>
        <taxon>Agaricomycetes</taxon>
        <taxon>Agaricomycetidae</taxon>
        <taxon>Boletales</taxon>
        <taxon>Boletales incertae sedis</taxon>
        <taxon>Leucogyrophana</taxon>
    </lineage>
</organism>
<evidence type="ECO:0000313" key="2">
    <source>
        <dbReference type="Proteomes" id="UP000790709"/>
    </source>
</evidence>
<name>A0ACB8BRX4_9AGAM</name>
<dbReference type="Proteomes" id="UP000790709">
    <property type="component" value="Unassembled WGS sequence"/>
</dbReference>
<accession>A0ACB8BRX4</accession>
<keyword evidence="2" id="KW-1185">Reference proteome</keyword>
<dbReference type="EMBL" id="MU266350">
    <property type="protein sequence ID" value="KAH7928720.1"/>
    <property type="molecule type" value="Genomic_DNA"/>
</dbReference>
<comment type="caution">
    <text evidence="1">The sequence shown here is derived from an EMBL/GenBank/DDBJ whole genome shotgun (WGS) entry which is preliminary data.</text>
</comment>